<dbReference type="EC" id="6.3.5.13" evidence="2"/>
<organism evidence="4 5">
    <name type="scientific">Bacillus mycoides</name>
    <dbReference type="NCBI Taxonomy" id="1405"/>
    <lineage>
        <taxon>Bacteria</taxon>
        <taxon>Bacillati</taxon>
        <taxon>Bacillota</taxon>
        <taxon>Bacilli</taxon>
        <taxon>Bacillales</taxon>
        <taxon>Bacillaceae</taxon>
        <taxon>Bacillus</taxon>
        <taxon>Bacillus cereus group</taxon>
    </lineage>
</organism>
<proteinExistence type="inferred from homology"/>
<dbReference type="PROSITE" id="PS51274">
    <property type="entry name" value="GATASE_COBBQ"/>
    <property type="match status" value="1"/>
</dbReference>
<comment type="subunit">
    <text evidence="2">Forms a heterodimer with MurT.</text>
</comment>
<dbReference type="InterPro" id="IPR033949">
    <property type="entry name" value="CobQ_GATase1"/>
</dbReference>
<dbReference type="PANTHER" id="PTHR21343:SF9">
    <property type="entry name" value="LIPID II ISOGLUTAMINYL SYNTHASE (GLUTAMINE-HYDROLYZING) SUBUNIT GATD"/>
    <property type="match status" value="1"/>
</dbReference>
<keyword evidence="2" id="KW-0436">Ligase</keyword>
<evidence type="ECO:0000259" key="3">
    <source>
        <dbReference type="Pfam" id="PF07685"/>
    </source>
</evidence>
<feature type="active site" description="Nucleophile" evidence="2">
    <location>
        <position position="94"/>
    </location>
</feature>
<name>A0A120EHT1_BACMY</name>
<dbReference type="Gene3D" id="3.40.50.880">
    <property type="match status" value="1"/>
</dbReference>
<dbReference type="RefSeq" id="WP_060750148.1">
    <property type="nucleotide sequence ID" value="NZ_LRPH01000044.1"/>
</dbReference>
<dbReference type="GO" id="GO:0008360">
    <property type="term" value="P:regulation of cell shape"/>
    <property type="evidence" value="ECO:0007669"/>
    <property type="project" value="UniProtKB-KW"/>
</dbReference>
<dbReference type="GO" id="GO:0009236">
    <property type="term" value="P:cobalamin biosynthetic process"/>
    <property type="evidence" value="ECO:0007669"/>
    <property type="project" value="InterPro"/>
</dbReference>
<comment type="function">
    <text evidence="2">The lipid II isoglutaminyl synthase complex catalyzes the formation of alpha-D-isoglutamine in the cell wall lipid II stem peptide. The GatD subunit catalyzes the hydrolysis of glutamine to glutamate and ammonia. The resulting ammonia molecule is channeled to the active site of MurT.</text>
</comment>
<dbReference type="Proteomes" id="UP000065797">
    <property type="component" value="Unassembled WGS sequence"/>
</dbReference>
<dbReference type="Pfam" id="PF07685">
    <property type="entry name" value="GATase_3"/>
    <property type="match status" value="1"/>
</dbReference>
<dbReference type="CDD" id="cd01750">
    <property type="entry name" value="GATase1_CobQ"/>
    <property type="match status" value="1"/>
</dbReference>
<comment type="catalytic activity">
    <reaction evidence="2">
        <text>L-glutamine + H2O = L-glutamate + NH4(+)</text>
        <dbReference type="Rhea" id="RHEA:15889"/>
        <dbReference type="ChEBI" id="CHEBI:15377"/>
        <dbReference type="ChEBI" id="CHEBI:28938"/>
        <dbReference type="ChEBI" id="CHEBI:29985"/>
        <dbReference type="ChEBI" id="CHEBI:58359"/>
        <dbReference type="EC" id="3.5.1.2"/>
    </reaction>
</comment>
<dbReference type="HAMAP" id="MF_02213">
    <property type="entry name" value="Lipid_II_synth_GatD"/>
    <property type="match status" value="1"/>
</dbReference>
<feature type="active site" evidence="2">
    <location>
        <position position="193"/>
    </location>
</feature>
<keyword evidence="2" id="KW-0133">Cell shape</keyword>
<keyword evidence="4" id="KW-0808">Transferase</keyword>
<dbReference type="AlphaFoldDB" id="A0A120EHT1"/>
<feature type="domain" description="CobB/CobQ-like glutamine amidotransferase" evidence="3">
    <location>
        <begin position="6"/>
        <end position="200"/>
    </location>
</feature>
<comment type="pathway">
    <text evidence="2">Cell wall biogenesis; peptidoglycan biosynthesis.</text>
</comment>
<dbReference type="SUPFAM" id="SSF52317">
    <property type="entry name" value="Class I glutamine amidotransferase-like"/>
    <property type="match status" value="1"/>
</dbReference>
<dbReference type="PANTHER" id="PTHR21343">
    <property type="entry name" value="DETHIOBIOTIN SYNTHETASE"/>
    <property type="match status" value="1"/>
</dbReference>
<dbReference type="GO" id="GO:0071555">
    <property type="term" value="P:cell wall organization"/>
    <property type="evidence" value="ECO:0007669"/>
    <property type="project" value="UniProtKB-KW"/>
</dbReference>
<evidence type="ECO:0000313" key="4">
    <source>
        <dbReference type="EMBL" id="KWU64316.1"/>
    </source>
</evidence>
<reference evidence="4 5" key="1">
    <citation type="submission" date="2016-01" db="EMBL/GenBank/DDBJ databases">
        <authorList>
            <person name="McClelland M."/>
            <person name="Jain A."/>
            <person name="Saraogi P."/>
            <person name="Mendelson R."/>
            <person name="Westerman R."/>
            <person name="SanMiguel P."/>
            <person name="Csonka L."/>
        </authorList>
    </citation>
    <scope>NUCLEOTIDE SEQUENCE [LARGE SCALE GENOMIC DNA]</scope>
    <source>
        <strain evidence="4 5">PE8-15</strain>
    </source>
</reference>
<dbReference type="InterPro" id="IPR011698">
    <property type="entry name" value="GATase_3"/>
</dbReference>
<protein>
    <recommendedName>
        <fullName evidence="2">Lipid II isoglutaminyl synthase (glutamine-hydrolyzing) subunit GatD</fullName>
        <ecNumber evidence="2">6.3.5.13</ecNumber>
    </recommendedName>
    <alternativeName>
        <fullName evidence="2">Lipid II isoglutaminyl synthase glutaminase subunit</fullName>
        <ecNumber evidence="2">3.5.1.2</ecNumber>
    </alternativeName>
</protein>
<dbReference type="GO" id="GO:0004359">
    <property type="term" value="F:glutaminase activity"/>
    <property type="evidence" value="ECO:0007669"/>
    <property type="project" value="UniProtKB-UniRule"/>
</dbReference>
<keyword evidence="2" id="KW-0573">Peptidoglycan synthesis</keyword>
<keyword evidence="2" id="KW-0378">Hydrolase</keyword>
<keyword evidence="2" id="KW-0961">Cell wall biogenesis/degradation</keyword>
<evidence type="ECO:0000256" key="1">
    <source>
        <dbReference type="ARBA" id="ARBA00022962"/>
    </source>
</evidence>
<keyword evidence="1 2" id="KW-0315">Glutamine amidotransferase</keyword>
<dbReference type="GO" id="GO:0009252">
    <property type="term" value="P:peptidoglycan biosynthetic process"/>
    <property type="evidence" value="ECO:0007669"/>
    <property type="project" value="UniProtKB-UniRule"/>
</dbReference>
<dbReference type="InterPro" id="IPR029062">
    <property type="entry name" value="Class_I_gatase-like"/>
</dbReference>
<accession>A0A120EHT1</accession>
<feature type="binding site" evidence="2">
    <location>
        <position position="132"/>
    </location>
    <ligand>
        <name>substrate</name>
    </ligand>
</feature>
<evidence type="ECO:0000313" key="5">
    <source>
        <dbReference type="Proteomes" id="UP000065797"/>
    </source>
</evidence>
<evidence type="ECO:0000256" key="2">
    <source>
        <dbReference type="HAMAP-Rule" id="MF_02213"/>
    </source>
</evidence>
<comment type="catalytic activity">
    <reaction evidence="2">
        <text>beta-D-GlcNAc-(1-&gt;4)-Mur2Ac(oyl-L-Ala-gamma-D-Glu-L-Lys-D-Ala-D-Ala)-di-trans,octa-cis-undecaprenyl diphosphate + L-glutamine + ATP + H2O = beta-D-GlcNAc-(1-&gt;4)-Mur2Ac(oyl-L-Ala-D-isoglutaminyl-L-Lys-D-Ala-D-Ala)-di-trans,octa-cis-undecaprenyl diphosphate + L-glutamate + ADP + phosphate + H(+)</text>
        <dbReference type="Rhea" id="RHEA:57928"/>
        <dbReference type="ChEBI" id="CHEBI:15377"/>
        <dbReference type="ChEBI" id="CHEBI:15378"/>
        <dbReference type="ChEBI" id="CHEBI:29985"/>
        <dbReference type="ChEBI" id="CHEBI:30616"/>
        <dbReference type="ChEBI" id="CHEBI:43474"/>
        <dbReference type="ChEBI" id="CHEBI:58359"/>
        <dbReference type="ChEBI" id="CHEBI:60033"/>
        <dbReference type="ChEBI" id="CHEBI:62233"/>
        <dbReference type="ChEBI" id="CHEBI:456216"/>
        <dbReference type="EC" id="6.3.5.13"/>
    </reaction>
</comment>
<dbReference type="GO" id="GO:0016740">
    <property type="term" value="F:transferase activity"/>
    <property type="evidence" value="ECO:0007669"/>
    <property type="project" value="UniProtKB-KW"/>
</dbReference>
<dbReference type="EC" id="3.5.1.2" evidence="2"/>
<sequence length="240" mass="26967">MKKLIIYHYFPNTLNLYGDRGNVTILQKQLEWRGIEADIHYVEQVKDYPVSQADLIFIGGGSDSEQQIVQEQLLSIRKELKAAIEDGLAALCICGGYQLLGDYYETANSDIIQGLGVLPFYTSCKNKGSMNRLVGNVSVQSEKFGRITGFENHSGQTFHSFECLGQVLQGYGNNLTEKKEGLLYKNLIGTYLHGPFLSSNVHVANWLILQALNRKYGLTELEPLECTFEKIASDASWDKR</sequence>
<dbReference type="EMBL" id="LRPH01000044">
    <property type="protein sequence ID" value="KWU64316.1"/>
    <property type="molecule type" value="Genomic_DNA"/>
</dbReference>
<comment type="caution">
    <text evidence="4">The sequence shown here is derived from an EMBL/GenBank/DDBJ whole genome shotgun (WGS) entry which is preliminary data.</text>
</comment>
<dbReference type="GO" id="GO:0140282">
    <property type="term" value="F:carbon-nitrogen ligase activity on lipid II"/>
    <property type="evidence" value="ECO:0007669"/>
    <property type="project" value="UniProtKB-UniRule"/>
</dbReference>
<comment type="similarity">
    <text evidence="2">Belongs to the CobB/CobQ family. GatD subfamily.</text>
</comment>
<dbReference type="InterPro" id="IPR043702">
    <property type="entry name" value="Lipid_II_synth_GatD"/>
</dbReference>
<dbReference type="UniPathway" id="UPA00219"/>
<gene>
    <name evidence="2" type="primary">gatD</name>
    <name evidence="4" type="ORF">AWW70_01670</name>
</gene>